<evidence type="ECO:0000313" key="2">
    <source>
        <dbReference type="EMBL" id="ACV78073.1"/>
    </source>
</evidence>
<dbReference type="InParanoid" id="C8XFW2"/>
<keyword evidence="1" id="KW-0472">Membrane</keyword>
<evidence type="ECO:0000313" key="3">
    <source>
        <dbReference type="Proteomes" id="UP000002218"/>
    </source>
</evidence>
<keyword evidence="1" id="KW-1133">Transmembrane helix</keyword>
<reference evidence="3" key="1">
    <citation type="submission" date="2009-09" db="EMBL/GenBank/DDBJ databases">
        <title>The complete genome of Nakamurella multipartita DSM 44233.</title>
        <authorList>
            <consortium name="US DOE Joint Genome Institute (JGI-PGF)"/>
            <person name="Lucas S."/>
            <person name="Copeland A."/>
            <person name="Lapidus A."/>
            <person name="Glavina del Rio T."/>
            <person name="Dalin E."/>
            <person name="Tice H."/>
            <person name="Bruce D."/>
            <person name="Goodwin L."/>
            <person name="Pitluck S."/>
            <person name="Kyrpides N."/>
            <person name="Mavromatis K."/>
            <person name="Ivanova N."/>
            <person name="Ovchinnikova G."/>
            <person name="Sims D."/>
            <person name="Meincke L."/>
            <person name="Brettin T."/>
            <person name="Detter J.C."/>
            <person name="Han C."/>
            <person name="Larimer F."/>
            <person name="Land M."/>
            <person name="Hauser L."/>
            <person name="Markowitz V."/>
            <person name="Cheng J.-F."/>
            <person name="Hugenholtz P."/>
            <person name="Woyke T."/>
            <person name="Wu D."/>
            <person name="Klenk H.-P."/>
            <person name="Eisen J.A."/>
        </authorList>
    </citation>
    <scope>NUCLEOTIDE SEQUENCE [LARGE SCALE GENOMIC DNA]</scope>
    <source>
        <strain evidence="3">ATCC 700099 / DSM 44233 / CIP 104796 / JCM 9543 / NBRC 105858 / Y-104</strain>
    </source>
</reference>
<dbReference type="HOGENOM" id="CLU_176213_3_0_11"/>
<gene>
    <name evidence="2" type="ordered locus">Namu_1683</name>
</gene>
<accession>C8XFW2</accession>
<dbReference type="OrthoDB" id="3177419at2"/>
<proteinExistence type="predicted"/>
<dbReference type="Proteomes" id="UP000002218">
    <property type="component" value="Chromosome"/>
</dbReference>
<sequence length="76" mass="7614" precursor="true">MKIDWSSLALVAVTTVVAAVSIVGIFALGVAALTHAQTTTGAGRSAGLARVAGYACLGVAGLIALYGIYLIVPIFH</sequence>
<protein>
    <submittedName>
        <fullName evidence="2">Uncharacterized protein</fullName>
    </submittedName>
</protein>
<dbReference type="STRING" id="479431.Namu_1683"/>
<feature type="transmembrane region" description="Helical" evidence="1">
    <location>
        <begin position="52"/>
        <end position="72"/>
    </location>
</feature>
<dbReference type="AlphaFoldDB" id="C8XFW2"/>
<dbReference type="EMBL" id="CP001737">
    <property type="protein sequence ID" value="ACV78073.1"/>
    <property type="molecule type" value="Genomic_DNA"/>
</dbReference>
<keyword evidence="3" id="KW-1185">Reference proteome</keyword>
<keyword evidence="1" id="KW-0812">Transmembrane</keyword>
<dbReference type="RefSeq" id="WP_015746976.1">
    <property type="nucleotide sequence ID" value="NC_013235.1"/>
</dbReference>
<dbReference type="KEGG" id="nml:Namu_1683"/>
<organism evidence="2 3">
    <name type="scientific">Nakamurella multipartita (strain ATCC 700099 / DSM 44233 / CIP 104796 / JCM 9543 / NBRC 105858 / Y-104)</name>
    <name type="common">Microsphaera multipartita</name>
    <dbReference type="NCBI Taxonomy" id="479431"/>
    <lineage>
        <taxon>Bacteria</taxon>
        <taxon>Bacillati</taxon>
        <taxon>Actinomycetota</taxon>
        <taxon>Actinomycetes</taxon>
        <taxon>Nakamurellales</taxon>
        <taxon>Nakamurellaceae</taxon>
        <taxon>Nakamurella</taxon>
    </lineage>
</organism>
<evidence type="ECO:0000256" key="1">
    <source>
        <dbReference type="SAM" id="Phobius"/>
    </source>
</evidence>
<reference evidence="2 3" key="2">
    <citation type="journal article" date="2010" name="Stand. Genomic Sci.">
        <title>Complete genome sequence of Nakamurella multipartita type strain (Y-104).</title>
        <authorList>
            <person name="Tice H."/>
            <person name="Mayilraj S."/>
            <person name="Sims D."/>
            <person name="Lapidus A."/>
            <person name="Nolan M."/>
            <person name="Lucas S."/>
            <person name="Glavina Del Rio T."/>
            <person name="Copeland A."/>
            <person name="Cheng J.F."/>
            <person name="Meincke L."/>
            <person name="Bruce D."/>
            <person name="Goodwin L."/>
            <person name="Pitluck S."/>
            <person name="Ivanova N."/>
            <person name="Mavromatis K."/>
            <person name="Ovchinnikova G."/>
            <person name="Pati A."/>
            <person name="Chen A."/>
            <person name="Palaniappan K."/>
            <person name="Land M."/>
            <person name="Hauser L."/>
            <person name="Chang Y.J."/>
            <person name="Jeffries C.D."/>
            <person name="Detter J.C."/>
            <person name="Brettin T."/>
            <person name="Rohde M."/>
            <person name="Goker M."/>
            <person name="Bristow J."/>
            <person name="Eisen J.A."/>
            <person name="Markowitz V."/>
            <person name="Hugenholtz P."/>
            <person name="Kyrpides N.C."/>
            <person name="Klenk H.P."/>
            <person name="Chen F."/>
        </authorList>
    </citation>
    <scope>NUCLEOTIDE SEQUENCE [LARGE SCALE GENOMIC DNA]</scope>
    <source>
        <strain evidence="3">ATCC 700099 / DSM 44233 / CIP 104796 / JCM 9543 / NBRC 105858 / Y-104</strain>
    </source>
</reference>
<name>C8XFW2_NAKMY</name>